<dbReference type="EMBL" id="CP058601">
    <property type="protein sequence ID" value="QLG47607.1"/>
    <property type="molecule type" value="Genomic_DNA"/>
</dbReference>
<dbReference type="KEGG" id="haly:HYG82_01460"/>
<dbReference type="Proteomes" id="UP000509241">
    <property type="component" value="Chromosome"/>
</dbReference>
<dbReference type="GeneID" id="56031917"/>
<dbReference type="RefSeq" id="WP_179259349.1">
    <property type="nucleotide sequence ID" value="NZ_CP058601.1"/>
</dbReference>
<gene>
    <name evidence="2" type="ORF">HYG82_01460</name>
</gene>
<evidence type="ECO:0000313" key="2">
    <source>
        <dbReference type="EMBL" id="QLG47607.1"/>
    </source>
</evidence>
<keyword evidence="3" id="KW-1185">Reference proteome</keyword>
<evidence type="ECO:0000313" key="3">
    <source>
        <dbReference type="Proteomes" id="UP000509241"/>
    </source>
</evidence>
<protein>
    <submittedName>
        <fullName evidence="2">Uncharacterized protein</fullName>
    </submittedName>
</protein>
<feature type="compositionally biased region" description="Acidic residues" evidence="1">
    <location>
        <begin position="1"/>
        <end position="12"/>
    </location>
</feature>
<dbReference type="AlphaFoldDB" id="A0A7D5GFH3"/>
<reference evidence="2 3" key="1">
    <citation type="submission" date="2020-07" db="EMBL/GenBank/DDBJ databases">
        <authorList>
            <person name="Cui H."/>
        </authorList>
    </citation>
    <scope>NUCLEOTIDE SEQUENCE [LARGE SCALE GENOMIC DNA]</scope>
    <source>
        <strain evidence="2 3">YPL8</strain>
    </source>
</reference>
<proteinExistence type="predicted"/>
<evidence type="ECO:0000256" key="1">
    <source>
        <dbReference type="SAM" id="MobiDB-lite"/>
    </source>
</evidence>
<name>A0A7D5GFH3_9EURY</name>
<feature type="compositionally biased region" description="Acidic residues" evidence="1">
    <location>
        <begin position="42"/>
        <end position="54"/>
    </location>
</feature>
<feature type="compositionally biased region" description="Basic and acidic residues" evidence="1">
    <location>
        <begin position="15"/>
        <end position="41"/>
    </location>
</feature>
<sequence length="54" mass="6056">MTDDQKEDEESELGMNERQRQVLERGGDIEISEDTGKRVADALDEAEEDGDADD</sequence>
<organism evidence="2 3">
    <name type="scientific">Natrinema halophilum</name>
    <dbReference type="NCBI Taxonomy" id="1699371"/>
    <lineage>
        <taxon>Archaea</taxon>
        <taxon>Methanobacteriati</taxon>
        <taxon>Methanobacteriota</taxon>
        <taxon>Stenosarchaea group</taxon>
        <taxon>Halobacteria</taxon>
        <taxon>Halobacteriales</taxon>
        <taxon>Natrialbaceae</taxon>
        <taxon>Natrinema</taxon>
    </lineage>
</organism>
<feature type="region of interest" description="Disordered" evidence="1">
    <location>
        <begin position="1"/>
        <end position="54"/>
    </location>
</feature>
<accession>A0A7D5GFH3</accession>